<accession>A0A8K0WZF8</accession>
<dbReference type="InterPro" id="IPR050645">
    <property type="entry name" value="Histidine_acid_phosphatase"/>
</dbReference>
<keyword evidence="2" id="KW-0472">Membrane</keyword>
<feature type="region of interest" description="Disordered" evidence="1">
    <location>
        <begin position="546"/>
        <end position="621"/>
    </location>
</feature>
<dbReference type="OrthoDB" id="258392at2759"/>
<keyword evidence="3" id="KW-0732">Signal</keyword>
<dbReference type="Gene3D" id="3.40.50.1240">
    <property type="entry name" value="Phosphoglycerate mutase-like"/>
    <property type="match status" value="1"/>
</dbReference>
<dbReference type="PANTHER" id="PTHR11567">
    <property type="entry name" value="ACID PHOSPHATASE-RELATED"/>
    <property type="match status" value="1"/>
</dbReference>
<evidence type="ECO:0000256" key="3">
    <source>
        <dbReference type="SAM" id="SignalP"/>
    </source>
</evidence>
<proteinExistence type="predicted"/>
<feature type="transmembrane region" description="Helical" evidence="2">
    <location>
        <begin position="472"/>
        <end position="496"/>
    </location>
</feature>
<keyword evidence="2" id="KW-0812">Transmembrane</keyword>
<dbReference type="SUPFAM" id="SSF53254">
    <property type="entry name" value="Phosphoglycerate mutase-like"/>
    <property type="match status" value="1"/>
</dbReference>
<comment type="caution">
    <text evidence="4">The sequence shown here is derived from an EMBL/GenBank/DDBJ whole genome shotgun (WGS) entry which is preliminary data.</text>
</comment>
<evidence type="ECO:0000313" key="5">
    <source>
        <dbReference type="Proteomes" id="UP000813385"/>
    </source>
</evidence>
<name>A0A8K0WZF8_9PEZI</name>
<sequence length="621" mass="66061">MPSPSRIVLVAASLLATSSAQTDDKATVWGSVVVVNNGERTPLFGFPSPILTPQGAIQMRFQGDAFRKRYLSGPGPQSENITDNRPIKDISQDAINNAQLSITSLTDDYIVGGATAFMQGLYPPNPNALLDSYGGQDLSVNTVLDENVSYPLSGYQYPAIETVAVFDERSTVLQGQVGCHKWHTSAYNILEDPVMRAFADNSSATYKSLFSRPALAGTIPESNLDFYHAYELWEYVRYQQIHNTTVYVGLELMTDLPSIMNTLENNARIWQQALYADGSISGVTAKDTVRTIGGQTLADGILDRLTDIITTGGVPGDLKLVTMFTAFPALLSFFSLAGLRTSETDVNDDFFGIPEPGAAMAFELVGDQPGAFGQFPDENNLWVRFVYRKDTDASTSFRAVPLFRRPNSQYVMPWVSFRTRMKEFTTGVTGWCNMCDASGMPYCQSRTGSGGSGAAVDGSSSGGGGSGVRNPVIAGVIGAVVTLAVAGLIAAAAALFGGVRLYRRTKGEGDSKRGLGGFKGAEKMASDVDVTLGRGGVRHERMGSWELRSGDVPGGAVTGAAPATATRPADDDVEPGRLGAAGLSFQQTLATPRARPAVDDDGVSALSADIGTAPVRPRESI</sequence>
<organism evidence="4 5">
    <name type="scientific">Plectosphaerella cucumerina</name>
    <dbReference type="NCBI Taxonomy" id="40658"/>
    <lineage>
        <taxon>Eukaryota</taxon>
        <taxon>Fungi</taxon>
        <taxon>Dikarya</taxon>
        <taxon>Ascomycota</taxon>
        <taxon>Pezizomycotina</taxon>
        <taxon>Sordariomycetes</taxon>
        <taxon>Hypocreomycetidae</taxon>
        <taxon>Glomerellales</taxon>
        <taxon>Plectosphaerellaceae</taxon>
        <taxon>Plectosphaerella</taxon>
    </lineage>
</organism>
<dbReference type="PANTHER" id="PTHR11567:SF127">
    <property type="entry name" value="HISTIDINE ACID PHOSPHATASE"/>
    <property type="match status" value="1"/>
</dbReference>
<reference evidence="4" key="1">
    <citation type="journal article" date="2021" name="Nat. Commun.">
        <title>Genetic determinants of endophytism in the Arabidopsis root mycobiome.</title>
        <authorList>
            <person name="Mesny F."/>
            <person name="Miyauchi S."/>
            <person name="Thiergart T."/>
            <person name="Pickel B."/>
            <person name="Atanasova L."/>
            <person name="Karlsson M."/>
            <person name="Huettel B."/>
            <person name="Barry K.W."/>
            <person name="Haridas S."/>
            <person name="Chen C."/>
            <person name="Bauer D."/>
            <person name="Andreopoulos W."/>
            <person name="Pangilinan J."/>
            <person name="LaButti K."/>
            <person name="Riley R."/>
            <person name="Lipzen A."/>
            <person name="Clum A."/>
            <person name="Drula E."/>
            <person name="Henrissat B."/>
            <person name="Kohler A."/>
            <person name="Grigoriev I.V."/>
            <person name="Martin F.M."/>
            <person name="Hacquard S."/>
        </authorList>
    </citation>
    <scope>NUCLEOTIDE SEQUENCE</scope>
    <source>
        <strain evidence="4">MPI-CAGE-AT-0016</strain>
    </source>
</reference>
<feature type="compositionally biased region" description="Low complexity" evidence="1">
    <location>
        <begin position="558"/>
        <end position="567"/>
    </location>
</feature>
<evidence type="ECO:0000256" key="2">
    <source>
        <dbReference type="SAM" id="Phobius"/>
    </source>
</evidence>
<evidence type="ECO:0000313" key="4">
    <source>
        <dbReference type="EMBL" id="KAH7347867.1"/>
    </source>
</evidence>
<keyword evidence="2" id="KW-1133">Transmembrane helix</keyword>
<gene>
    <name evidence="4" type="ORF">B0T11DRAFT_343930</name>
</gene>
<feature type="chain" id="PRO_5035449922" evidence="3">
    <location>
        <begin position="21"/>
        <end position="621"/>
    </location>
</feature>
<keyword evidence="5" id="KW-1185">Reference proteome</keyword>
<protein>
    <submittedName>
        <fullName evidence="4">Histidine phosphatase superfamily</fullName>
    </submittedName>
</protein>
<dbReference type="InterPro" id="IPR029033">
    <property type="entry name" value="His_PPase_superfam"/>
</dbReference>
<dbReference type="AlphaFoldDB" id="A0A8K0WZF8"/>
<dbReference type="Proteomes" id="UP000813385">
    <property type="component" value="Unassembled WGS sequence"/>
</dbReference>
<dbReference type="GO" id="GO:0016791">
    <property type="term" value="F:phosphatase activity"/>
    <property type="evidence" value="ECO:0007669"/>
    <property type="project" value="TreeGrafter"/>
</dbReference>
<evidence type="ECO:0000256" key="1">
    <source>
        <dbReference type="SAM" id="MobiDB-lite"/>
    </source>
</evidence>
<feature type="signal peptide" evidence="3">
    <location>
        <begin position="1"/>
        <end position="20"/>
    </location>
</feature>
<dbReference type="EMBL" id="JAGPXD010000007">
    <property type="protein sequence ID" value="KAH7347867.1"/>
    <property type="molecule type" value="Genomic_DNA"/>
</dbReference>